<reference evidence="1 2" key="2">
    <citation type="journal article" date="2022" name="Mol. Ecol. Resour.">
        <title>The genomes of chicory, endive, great burdock and yacon provide insights into Asteraceae paleo-polyploidization history and plant inulin production.</title>
        <authorList>
            <person name="Fan W."/>
            <person name="Wang S."/>
            <person name="Wang H."/>
            <person name="Wang A."/>
            <person name="Jiang F."/>
            <person name="Liu H."/>
            <person name="Zhao H."/>
            <person name="Xu D."/>
            <person name="Zhang Y."/>
        </authorList>
    </citation>
    <scope>NUCLEOTIDE SEQUENCE [LARGE SCALE GENOMIC DNA]</scope>
    <source>
        <strain evidence="2">cv. Punajuju</strain>
        <tissue evidence="1">Leaves</tissue>
    </source>
</reference>
<evidence type="ECO:0000313" key="2">
    <source>
        <dbReference type="Proteomes" id="UP001055811"/>
    </source>
</evidence>
<dbReference type="Proteomes" id="UP001055811">
    <property type="component" value="Linkage Group LG07"/>
</dbReference>
<gene>
    <name evidence="1" type="ORF">L2E82_39908</name>
</gene>
<accession>A0ACB9AJB3</accession>
<name>A0ACB9AJB3_CICIN</name>
<dbReference type="EMBL" id="CM042015">
    <property type="protein sequence ID" value="KAI3710134.1"/>
    <property type="molecule type" value="Genomic_DNA"/>
</dbReference>
<organism evidence="1 2">
    <name type="scientific">Cichorium intybus</name>
    <name type="common">Chicory</name>
    <dbReference type="NCBI Taxonomy" id="13427"/>
    <lineage>
        <taxon>Eukaryota</taxon>
        <taxon>Viridiplantae</taxon>
        <taxon>Streptophyta</taxon>
        <taxon>Embryophyta</taxon>
        <taxon>Tracheophyta</taxon>
        <taxon>Spermatophyta</taxon>
        <taxon>Magnoliopsida</taxon>
        <taxon>eudicotyledons</taxon>
        <taxon>Gunneridae</taxon>
        <taxon>Pentapetalae</taxon>
        <taxon>asterids</taxon>
        <taxon>campanulids</taxon>
        <taxon>Asterales</taxon>
        <taxon>Asteraceae</taxon>
        <taxon>Cichorioideae</taxon>
        <taxon>Cichorieae</taxon>
        <taxon>Cichoriinae</taxon>
        <taxon>Cichorium</taxon>
    </lineage>
</organism>
<sequence length="91" mass="10141">MGTERFGVLVVCCHDCEALYHSFCRYTIMFCDTVDVIFNLLCKYLGNCSVVSFRFNGLNENMSAANGVALSPKTNHLASSPMIIDSSNLRY</sequence>
<evidence type="ECO:0000313" key="1">
    <source>
        <dbReference type="EMBL" id="KAI3710134.1"/>
    </source>
</evidence>
<protein>
    <submittedName>
        <fullName evidence="1">Uncharacterized protein</fullName>
    </submittedName>
</protein>
<keyword evidence="2" id="KW-1185">Reference proteome</keyword>
<proteinExistence type="predicted"/>
<reference evidence="2" key="1">
    <citation type="journal article" date="2022" name="Mol. Ecol. Resour.">
        <title>The genomes of chicory, endive, great burdock and yacon provide insights into Asteraceae palaeo-polyploidization history and plant inulin production.</title>
        <authorList>
            <person name="Fan W."/>
            <person name="Wang S."/>
            <person name="Wang H."/>
            <person name="Wang A."/>
            <person name="Jiang F."/>
            <person name="Liu H."/>
            <person name="Zhao H."/>
            <person name="Xu D."/>
            <person name="Zhang Y."/>
        </authorList>
    </citation>
    <scope>NUCLEOTIDE SEQUENCE [LARGE SCALE GENOMIC DNA]</scope>
    <source>
        <strain evidence="2">cv. Punajuju</strain>
    </source>
</reference>
<comment type="caution">
    <text evidence="1">The sequence shown here is derived from an EMBL/GenBank/DDBJ whole genome shotgun (WGS) entry which is preliminary data.</text>
</comment>